<dbReference type="Gene3D" id="3.90.1150.10">
    <property type="entry name" value="Aspartate Aminotransferase, domain 1"/>
    <property type="match status" value="1"/>
</dbReference>
<proteinExistence type="inferred from homology"/>
<organism evidence="3 4">
    <name type="scientific">Leptospira brenneri</name>
    <dbReference type="NCBI Taxonomy" id="2023182"/>
    <lineage>
        <taxon>Bacteria</taxon>
        <taxon>Pseudomonadati</taxon>
        <taxon>Spirochaetota</taxon>
        <taxon>Spirochaetia</taxon>
        <taxon>Leptospirales</taxon>
        <taxon>Leptospiraceae</taxon>
        <taxon>Leptospira</taxon>
    </lineage>
</organism>
<sequence length="364" mass="40968">MSTETIQRPVRKEKDIEFFKPTLSREDLKGVLECLVEEHLSNGEIVERFEKTFCHTFKIKHAISSNSLTSAYHLALLALGVKAGDSVLLSSYAPISALDAIFLLQAKPVLVDLKRNSFHPCPEEFLRKKNESGARFALFDHSFGSLIRLSDYSIEGLEVLEDFTEAIGATSETISVGKQSKIALCGLSAENIITTGNGAMIITSEVSLSNSVKSYKSGSSAKRNFGEPKYDYNLVDYQAALGIEQLSKLGVILERKKKIASAYLQAVQNSRLETYFQNSNEDTFQRFPIVVSGQNYEEIQRYFKSIHIGTQRTVDEPLHRVLEENPLEFPNAERLYQRGHCIPIYPNLTKDNVQRIATAIRRIY</sequence>
<dbReference type="InterPro" id="IPR015421">
    <property type="entry name" value="PyrdxlP-dep_Trfase_major"/>
</dbReference>
<reference evidence="3" key="1">
    <citation type="journal article" date="2019" name="PLoS Negl. Trop. Dis.">
        <title>Revisiting the worldwide diversity of Leptospira species in the environment.</title>
        <authorList>
            <person name="Vincent A.T."/>
            <person name="Schiettekatte O."/>
            <person name="Bourhy P."/>
            <person name="Veyrier F.J."/>
            <person name="Picardeau M."/>
        </authorList>
    </citation>
    <scope>NUCLEOTIDE SEQUENCE [LARGE SCALE GENOMIC DNA]</scope>
    <source>
        <strain evidence="3">201800277</strain>
    </source>
</reference>
<evidence type="ECO:0000256" key="1">
    <source>
        <dbReference type="ARBA" id="ARBA00037999"/>
    </source>
</evidence>
<evidence type="ECO:0000313" key="4">
    <source>
        <dbReference type="Proteomes" id="UP000297891"/>
    </source>
</evidence>
<dbReference type="InterPro" id="IPR015422">
    <property type="entry name" value="PyrdxlP-dep_Trfase_small"/>
</dbReference>
<comment type="caution">
    <text evidence="3">The sequence shown here is derived from an EMBL/GenBank/DDBJ whole genome shotgun (WGS) entry which is preliminary data.</text>
</comment>
<dbReference type="AlphaFoldDB" id="A0A2M9Y595"/>
<evidence type="ECO:0000313" key="3">
    <source>
        <dbReference type="EMBL" id="TGK96744.1"/>
    </source>
</evidence>
<dbReference type="OrthoDB" id="335953at2"/>
<gene>
    <name evidence="3" type="ORF">EHQ30_09155</name>
</gene>
<dbReference type="RefSeq" id="WP_100789913.1">
    <property type="nucleotide sequence ID" value="NZ_NPDQ01000002.1"/>
</dbReference>
<name>A0A2M9Y595_9LEPT</name>
<evidence type="ECO:0000256" key="2">
    <source>
        <dbReference type="RuleBase" id="RU004508"/>
    </source>
</evidence>
<comment type="similarity">
    <text evidence="1 2">Belongs to the DegT/DnrJ/EryC1 family.</text>
</comment>
<keyword evidence="3" id="KW-0032">Aminotransferase</keyword>
<dbReference type="Gene3D" id="3.40.640.10">
    <property type="entry name" value="Type I PLP-dependent aspartate aminotransferase-like (Major domain)"/>
    <property type="match status" value="1"/>
</dbReference>
<protein>
    <submittedName>
        <fullName evidence="3">DegT/DnrJ/EryC1/StrS aminotransferase family protein</fullName>
    </submittedName>
</protein>
<dbReference type="GO" id="GO:0000271">
    <property type="term" value="P:polysaccharide biosynthetic process"/>
    <property type="evidence" value="ECO:0007669"/>
    <property type="project" value="TreeGrafter"/>
</dbReference>
<dbReference type="Pfam" id="PF01041">
    <property type="entry name" value="DegT_DnrJ_EryC1"/>
    <property type="match status" value="1"/>
</dbReference>
<dbReference type="EMBL" id="RQFP01000001">
    <property type="protein sequence ID" value="TGK96744.1"/>
    <property type="molecule type" value="Genomic_DNA"/>
</dbReference>
<dbReference type="GO" id="GO:0008483">
    <property type="term" value="F:transaminase activity"/>
    <property type="evidence" value="ECO:0007669"/>
    <property type="project" value="UniProtKB-KW"/>
</dbReference>
<dbReference type="InterPro" id="IPR000653">
    <property type="entry name" value="DegT/StrS_aminotransferase"/>
</dbReference>
<dbReference type="PIRSF" id="PIRSF000390">
    <property type="entry name" value="PLP_StrS"/>
    <property type="match status" value="1"/>
</dbReference>
<dbReference type="GO" id="GO:0030170">
    <property type="term" value="F:pyridoxal phosphate binding"/>
    <property type="evidence" value="ECO:0007669"/>
    <property type="project" value="TreeGrafter"/>
</dbReference>
<dbReference type="InterPro" id="IPR015424">
    <property type="entry name" value="PyrdxlP-dep_Trfase"/>
</dbReference>
<dbReference type="PANTHER" id="PTHR30244">
    <property type="entry name" value="TRANSAMINASE"/>
    <property type="match status" value="1"/>
</dbReference>
<dbReference type="Proteomes" id="UP000297891">
    <property type="component" value="Unassembled WGS sequence"/>
</dbReference>
<keyword evidence="2" id="KW-0663">Pyridoxal phosphate</keyword>
<keyword evidence="4" id="KW-1185">Reference proteome</keyword>
<dbReference type="PANTHER" id="PTHR30244:SF34">
    <property type="entry name" value="DTDP-4-AMINO-4,6-DIDEOXYGALACTOSE TRANSAMINASE"/>
    <property type="match status" value="1"/>
</dbReference>
<dbReference type="SUPFAM" id="SSF53383">
    <property type="entry name" value="PLP-dependent transferases"/>
    <property type="match status" value="1"/>
</dbReference>
<accession>A0A2M9Y595</accession>
<keyword evidence="3" id="KW-0808">Transferase</keyword>